<name>A0A915E2X8_9BILA</name>
<reference evidence="3" key="1">
    <citation type="submission" date="2022-11" db="UniProtKB">
        <authorList>
            <consortium name="WormBaseParasite"/>
        </authorList>
    </citation>
    <scope>IDENTIFICATION</scope>
</reference>
<evidence type="ECO:0000256" key="1">
    <source>
        <dbReference type="SAM" id="Phobius"/>
    </source>
</evidence>
<sequence>MAEVLLNIIPTFIAFVFSNITGKTIAVYAGQIIMVLALFETACCSVMYSKIFLLKTPVGSQKPIFVESYIHRSKQSTF</sequence>
<evidence type="ECO:0000313" key="3">
    <source>
        <dbReference type="WBParaSite" id="jg26393"/>
    </source>
</evidence>
<feature type="transmembrane region" description="Helical" evidence="1">
    <location>
        <begin position="25"/>
        <end position="48"/>
    </location>
</feature>
<protein>
    <submittedName>
        <fullName evidence="3">Uncharacterized protein</fullName>
    </submittedName>
</protein>
<keyword evidence="2" id="KW-1185">Reference proteome</keyword>
<evidence type="ECO:0000313" key="2">
    <source>
        <dbReference type="Proteomes" id="UP000887574"/>
    </source>
</evidence>
<keyword evidence="1" id="KW-1133">Transmembrane helix</keyword>
<organism evidence="2 3">
    <name type="scientific">Ditylenchus dipsaci</name>
    <dbReference type="NCBI Taxonomy" id="166011"/>
    <lineage>
        <taxon>Eukaryota</taxon>
        <taxon>Metazoa</taxon>
        <taxon>Ecdysozoa</taxon>
        <taxon>Nematoda</taxon>
        <taxon>Chromadorea</taxon>
        <taxon>Rhabditida</taxon>
        <taxon>Tylenchina</taxon>
        <taxon>Tylenchomorpha</taxon>
        <taxon>Sphaerularioidea</taxon>
        <taxon>Anguinidae</taxon>
        <taxon>Anguininae</taxon>
        <taxon>Ditylenchus</taxon>
    </lineage>
</organism>
<dbReference type="WBParaSite" id="jg26393">
    <property type="protein sequence ID" value="jg26393"/>
    <property type="gene ID" value="jg26393"/>
</dbReference>
<keyword evidence="1" id="KW-0472">Membrane</keyword>
<dbReference type="AlphaFoldDB" id="A0A915E2X8"/>
<accession>A0A915E2X8</accession>
<keyword evidence="1" id="KW-0812">Transmembrane</keyword>
<dbReference type="Proteomes" id="UP000887574">
    <property type="component" value="Unplaced"/>
</dbReference>
<proteinExistence type="predicted"/>